<reference evidence="2" key="1">
    <citation type="submission" date="2019-04" db="EMBL/GenBank/DDBJ databases">
        <title>Friends and foes A comparative genomics studyof 23 Aspergillus species from section Flavi.</title>
        <authorList>
            <consortium name="DOE Joint Genome Institute"/>
            <person name="Kjaerbolling I."/>
            <person name="Vesth T."/>
            <person name="Frisvad J.C."/>
            <person name="Nybo J.L."/>
            <person name="Theobald S."/>
            <person name="Kildgaard S."/>
            <person name="Isbrandt T."/>
            <person name="Kuo A."/>
            <person name="Sato A."/>
            <person name="Lyhne E.K."/>
            <person name="Kogle M.E."/>
            <person name="Wiebenga A."/>
            <person name="Kun R.S."/>
            <person name="Lubbers R.J."/>
            <person name="Makela M.R."/>
            <person name="Barry K."/>
            <person name="Chovatia M."/>
            <person name="Clum A."/>
            <person name="Daum C."/>
            <person name="Haridas S."/>
            <person name="He G."/>
            <person name="LaButti K."/>
            <person name="Lipzen A."/>
            <person name="Mondo S."/>
            <person name="Riley R."/>
            <person name="Salamov A."/>
            <person name="Simmons B.A."/>
            <person name="Magnuson J.K."/>
            <person name="Henrissat B."/>
            <person name="Mortensen U.H."/>
            <person name="Larsen T.O."/>
            <person name="Devries R.P."/>
            <person name="Grigoriev I.V."/>
            <person name="Machida M."/>
            <person name="Baker S.E."/>
            <person name="Andersen M.R."/>
        </authorList>
    </citation>
    <scope>NUCLEOTIDE SEQUENCE [LARGE SCALE GENOMIC DNA]</scope>
    <source>
        <strain evidence="2">IBT 14317</strain>
    </source>
</reference>
<evidence type="ECO:0000313" key="2">
    <source>
        <dbReference type="EMBL" id="KAE8395880.1"/>
    </source>
</evidence>
<organism evidence="2">
    <name type="scientific">Petromyces alliaceus</name>
    <name type="common">Aspergillus alliaceus</name>
    <dbReference type="NCBI Taxonomy" id="209559"/>
    <lineage>
        <taxon>Eukaryota</taxon>
        <taxon>Fungi</taxon>
        <taxon>Dikarya</taxon>
        <taxon>Ascomycota</taxon>
        <taxon>Pezizomycotina</taxon>
        <taxon>Eurotiomycetes</taxon>
        <taxon>Eurotiomycetidae</taxon>
        <taxon>Eurotiales</taxon>
        <taxon>Aspergillaceae</taxon>
        <taxon>Aspergillus</taxon>
        <taxon>Aspergillus subgen. Circumdati</taxon>
    </lineage>
</organism>
<sequence length="535" mass="61141">MRTRRMGGTRAPFSPPPKRQRTDAPDVPTARATPADVSQQLTGPSQLKPTGSRVVKDKPSSTPQVPTPDGLPRLTVRQTRAELQDPQCHLFWFLPDRYQALVSQPSDISSFTESPPEIPTYREPELRTIPVGMVLNVPDYVDGTGGIRLRVASDAAILHVSFAPPFYNIMTRTARILQGSDYCVEPKFATEKLRLIMVKELIQNHMLELTTYRHKFLLLLRSWRKERRLWEVRLALSQVRRGNESIFQRALTHEDLDHLCSWFRGQQAAEDRGEIEPCSFGRATGMVHISYKEMPHNADGSFADDAMVTRWESLKGVIRDIIARIDTLQAEEDEQRRCKQEERAKRADAADICIDKGKTLLPHGDSLLVDFEFDDEDPFPSPPVIDPLPQNPARRLGYYHWQVERHGMWAAKGLFKRATYLPTFQLAPPDDISFYDKPRAYWPRGHQGLIPEYVDHVDDFQVHPWGTPATRFTHALHQQPRYNVETIYSKKARLVLKGIEGWYFANKQVAVGGVQDWPLPSNVKEGLTEIIKGLQ</sequence>
<feature type="compositionally biased region" description="Polar residues" evidence="1">
    <location>
        <begin position="36"/>
        <end position="49"/>
    </location>
</feature>
<name>A0A5N7CNN6_PETAA</name>
<feature type="region of interest" description="Disordered" evidence="1">
    <location>
        <begin position="1"/>
        <end position="73"/>
    </location>
</feature>
<accession>A0A5N7CNN6</accession>
<evidence type="ECO:0000256" key="1">
    <source>
        <dbReference type="SAM" id="MobiDB-lite"/>
    </source>
</evidence>
<dbReference type="AlphaFoldDB" id="A0A5N7CNN6"/>
<dbReference type="EMBL" id="ML735217">
    <property type="protein sequence ID" value="KAE8395880.1"/>
    <property type="molecule type" value="Genomic_DNA"/>
</dbReference>
<proteinExistence type="predicted"/>
<dbReference type="Proteomes" id="UP000326877">
    <property type="component" value="Unassembled WGS sequence"/>
</dbReference>
<gene>
    <name evidence="2" type="ORF">BDV23DRAFT_178446</name>
</gene>
<dbReference type="OrthoDB" id="3039123at2759"/>
<protein>
    <submittedName>
        <fullName evidence="2">Uncharacterized protein</fullName>
    </submittedName>
</protein>